<keyword evidence="2" id="KW-0285">Flavoprotein</keyword>
<dbReference type="AlphaFoldDB" id="A0A075GAP7"/>
<proteinExistence type="predicted"/>
<dbReference type="PANTHER" id="PTHR43624">
    <property type="entry name" value="ELECTRON TRANSFER FLAVOPROTEIN-QUINONE OXIDOREDUCTASE YDIS-RELATED"/>
    <property type="match status" value="1"/>
</dbReference>
<evidence type="ECO:0000256" key="3">
    <source>
        <dbReference type="ARBA" id="ARBA00022827"/>
    </source>
</evidence>
<dbReference type="SUPFAM" id="SSF51905">
    <property type="entry name" value="FAD/NAD(P)-binding domain"/>
    <property type="match status" value="1"/>
</dbReference>
<dbReference type="SUPFAM" id="SSF54373">
    <property type="entry name" value="FAD-linked reductases, C-terminal domain"/>
    <property type="match status" value="1"/>
</dbReference>
<dbReference type="SUPFAM" id="SSF54862">
    <property type="entry name" value="4Fe-4S ferredoxins"/>
    <property type="match status" value="1"/>
</dbReference>
<accession>A0A075GAP7</accession>
<dbReference type="GO" id="GO:0016491">
    <property type="term" value="F:oxidoreductase activity"/>
    <property type="evidence" value="ECO:0007669"/>
    <property type="project" value="UniProtKB-KW"/>
</dbReference>
<evidence type="ECO:0000256" key="1">
    <source>
        <dbReference type="ARBA" id="ARBA00001974"/>
    </source>
</evidence>
<sequence length="632" mass="70434">MYRPDELMEKYDVAIIGGGSAGLAALKQLSTLGKQAVLLEAGRKVGVKNISGGILYSKKPNKGKVYNVEDIYGQNFVNEAPLQRKITKYLLHATSKDKVFSMDLTAAHEYQSNFGYSVLMNELNAWFAQSADESAQKCGGGIVPGVHVNNFSWDDEKERTIIQTDELDEFQVKAVIAADGVNSEVAQITRARPKFSAVQLYQGVKAIVKLPEDIINETFAIGADGGVAHLFAGDITLNHLGGGFLYTNRDTLSVGAVYHFDSLLDSPIEPNTLLDALLKNPMITELIKDEVPIRGEIDKTLEKEKQMQIRFAVTKLIKTWYEIRDVHLSSSRRKELIKTGKFNSEDEIKSKLSVLREKMSSEYGIVFKTDYVEDEYGAKLIPDGKRCRMKKPYQNNVLFVGDAAGRGIFVGPRIEGLNVGIDDGVRAANAIARALEKNNFSQGYLGEYYTKSIEESPYTNDMKEIDKEYLKIFIDATKDVPKDILSAKHSMVLKLMSSGAIRSMAAKFVNVLGYERLLPVIESQESYVKVPTELAERKGKTISSSYTPSIPLLADRIAKLNYNDDKVSHIKVLAPDNDFMKKLVMLCPTKCYSEENGKVTIQHEGCIECGTCSEQTDWKHPRGEKGINYRYG</sequence>
<keyword evidence="3" id="KW-0274">FAD</keyword>
<dbReference type="Gene3D" id="3.30.9.90">
    <property type="match status" value="1"/>
</dbReference>
<dbReference type="InterPro" id="IPR039651">
    <property type="entry name" value="FixC-like"/>
</dbReference>
<gene>
    <name evidence="5" type="primary">fixC</name>
</gene>
<name>A0A075GAP7_9ARCH</name>
<protein>
    <submittedName>
        <fullName evidence="5">Flavin-dependent dehydrogenase (FixC)</fullName>
    </submittedName>
</protein>
<evidence type="ECO:0000313" key="5">
    <source>
        <dbReference type="EMBL" id="AIE98976.1"/>
    </source>
</evidence>
<comment type="cofactor">
    <cofactor evidence="1">
        <name>FAD</name>
        <dbReference type="ChEBI" id="CHEBI:57692"/>
    </cofactor>
</comment>
<organism evidence="5">
    <name type="scientific">uncultured marine thaumarchaeote KM3_103_A05</name>
    <dbReference type="NCBI Taxonomy" id="1455980"/>
    <lineage>
        <taxon>Archaea</taxon>
        <taxon>Nitrososphaerota</taxon>
        <taxon>environmental samples</taxon>
    </lineage>
</organism>
<dbReference type="PRINTS" id="PR00420">
    <property type="entry name" value="RNGMNOXGNASE"/>
</dbReference>
<evidence type="ECO:0000256" key="2">
    <source>
        <dbReference type="ARBA" id="ARBA00022630"/>
    </source>
</evidence>
<reference evidence="5" key="1">
    <citation type="journal article" date="2014" name="Genome Biol. Evol.">
        <title>Pangenome evidence for extensive interdomain horizontal transfer affecting lineage core and shell genes in uncultured planktonic thaumarchaeota and euryarchaeota.</title>
        <authorList>
            <person name="Deschamps P."/>
            <person name="Zivanovic Y."/>
            <person name="Moreira D."/>
            <person name="Rodriguez-Valera F."/>
            <person name="Lopez-Garcia P."/>
        </authorList>
    </citation>
    <scope>NUCLEOTIDE SEQUENCE</scope>
</reference>
<dbReference type="Gene3D" id="3.30.70.20">
    <property type="match status" value="1"/>
</dbReference>
<dbReference type="Gene3D" id="3.50.50.60">
    <property type="entry name" value="FAD/NAD(P)-binding domain"/>
    <property type="match status" value="2"/>
</dbReference>
<dbReference type="EMBL" id="KF900551">
    <property type="protein sequence ID" value="AIE98976.1"/>
    <property type="molecule type" value="Genomic_DNA"/>
</dbReference>
<dbReference type="PANTHER" id="PTHR43624:SF2">
    <property type="entry name" value="ELECTRON TRANSFER FLAVOPROTEIN-QUINONE OXIDOREDUCTASE YDIS-RELATED"/>
    <property type="match status" value="1"/>
</dbReference>
<dbReference type="InterPro" id="IPR036188">
    <property type="entry name" value="FAD/NAD-bd_sf"/>
</dbReference>
<keyword evidence="4" id="KW-0560">Oxidoreductase</keyword>
<evidence type="ECO:0000256" key="4">
    <source>
        <dbReference type="ARBA" id="ARBA00023002"/>
    </source>
</evidence>